<feature type="compositionally biased region" description="Basic and acidic residues" evidence="1">
    <location>
        <begin position="78"/>
        <end position="89"/>
    </location>
</feature>
<dbReference type="Pfam" id="PF12697">
    <property type="entry name" value="Abhydrolase_6"/>
    <property type="match status" value="1"/>
</dbReference>
<evidence type="ECO:0000259" key="2">
    <source>
        <dbReference type="Pfam" id="PF12697"/>
    </source>
</evidence>
<organism evidence="3 4">
    <name type="scientific">Suillus placidus</name>
    <dbReference type="NCBI Taxonomy" id="48579"/>
    <lineage>
        <taxon>Eukaryota</taxon>
        <taxon>Fungi</taxon>
        <taxon>Dikarya</taxon>
        <taxon>Basidiomycota</taxon>
        <taxon>Agaricomycotina</taxon>
        <taxon>Agaricomycetes</taxon>
        <taxon>Agaricomycetidae</taxon>
        <taxon>Boletales</taxon>
        <taxon>Suillineae</taxon>
        <taxon>Suillaceae</taxon>
        <taxon>Suillus</taxon>
    </lineage>
</organism>
<dbReference type="InterPro" id="IPR029058">
    <property type="entry name" value="AB_hydrolase_fold"/>
</dbReference>
<feature type="compositionally biased region" description="Polar residues" evidence="1">
    <location>
        <begin position="787"/>
        <end position="796"/>
    </location>
</feature>
<feature type="compositionally biased region" description="Pro residues" evidence="1">
    <location>
        <begin position="833"/>
        <end position="842"/>
    </location>
</feature>
<feature type="region of interest" description="Disordered" evidence="1">
    <location>
        <begin position="1"/>
        <end position="89"/>
    </location>
</feature>
<name>A0A9P7A949_9AGAM</name>
<feature type="compositionally biased region" description="Polar residues" evidence="1">
    <location>
        <begin position="683"/>
        <end position="697"/>
    </location>
</feature>
<proteinExistence type="predicted"/>
<evidence type="ECO:0000313" key="3">
    <source>
        <dbReference type="EMBL" id="KAG1783731.1"/>
    </source>
</evidence>
<feature type="compositionally biased region" description="Polar residues" evidence="1">
    <location>
        <begin position="667"/>
        <end position="677"/>
    </location>
</feature>
<keyword evidence="4" id="KW-1185">Reference proteome</keyword>
<evidence type="ECO:0000256" key="1">
    <source>
        <dbReference type="SAM" id="MobiDB-lite"/>
    </source>
</evidence>
<comment type="caution">
    <text evidence="3">The sequence shown here is derived from an EMBL/GenBank/DDBJ whole genome shotgun (WGS) entry which is preliminary data.</text>
</comment>
<dbReference type="Proteomes" id="UP000714275">
    <property type="component" value="Unassembled WGS sequence"/>
</dbReference>
<feature type="region of interest" description="Disordered" evidence="1">
    <location>
        <begin position="323"/>
        <end position="382"/>
    </location>
</feature>
<feature type="region of interest" description="Disordered" evidence="1">
    <location>
        <begin position="724"/>
        <end position="745"/>
    </location>
</feature>
<evidence type="ECO:0000313" key="4">
    <source>
        <dbReference type="Proteomes" id="UP000714275"/>
    </source>
</evidence>
<feature type="region of interest" description="Disordered" evidence="1">
    <location>
        <begin position="205"/>
        <end position="283"/>
    </location>
</feature>
<dbReference type="PANTHER" id="PTHR43433:SF10">
    <property type="entry name" value="AB HYDROLASE-1 DOMAIN-CONTAINING PROTEIN"/>
    <property type="match status" value="1"/>
</dbReference>
<protein>
    <recommendedName>
        <fullName evidence="2">AB hydrolase-1 domain-containing protein</fullName>
    </recommendedName>
</protein>
<dbReference type="Gene3D" id="3.40.50.1820">
    <property type="entry name" value="alpha/beta hydrolase"/>
    <property type="match status" value="2"/>
</dbReference>
<feature type="compositionally biased region" description="Polar residues" evidence="1">
    <location>
        <begin position="56"/>
        <end position="68"/>
    </location>
</feature>
<feature type="compositionally biased region" description="Polar residues" evidence="1">
    <location>
        <begin position="418"/>
        <end position="428"/>
    </location>
</feature>
<dbReference type="SUPFAM" id="SSF53474">
    <property type="entry name" value="alpha/beta-Hydrolases"/>
    <property type="match status" value="1"/>
</dbReference>
<feature type="region of interest" description="Disordered" evidence="1">
    <location>
        <begin position="780"/>
        <end position="815"/>
    </location>
</feature>
<feature type="compositionally biased region" description="Polar residues" evidence="1">
    <location>
        <begin position="724"/>
        <end position="740"/>
    </location>
</feature>
<reference evidence="3" key="1">
    <citation type="journal article" date="2020" name="New Phytol.">
        <title>Comparative genomics reveals dynamic genome evolution in host specialist ectomycorrhizal fungi.</title>
        <authorList>
            <person name="Lofgren L.A."/>
            <person name="Nguyen N.H."/>
            <person name="Vilgalys R."/>
            <person name="Ruytinx J."/>
            <person name="Liao H.L."/>
            <person name="Branco S."/>
            <person name="Kuo A."/>
            <person name="LaButti K."/>
            <person name="Lipzen A."/>
            <person name="Andreopoulos W."/>
            <person name="Pangilinan J."/>
            <person name="Riley R."/>
            <person name="Hundley H."/>
            <person name="Na H."/>
            <person name="Barry K."/>
            <person name="Grigoriev I.V."/>
            <person name="Stajich J.E."/>
            <person name="Kennedy P.G."/>
        </authorList>
    </citation>
    <scope>NUCLEOTIDE SEQUENCE</scope>
    <source>
        <strain evidence="3">DOB743</strain>
    </source>
</reference>
<feature type="region of interest" description="Disordered" evidence="1">
    <location>
        <begin position="395"/>
        <end position="443"/>
    </location>
</feature>
<dbReference type="OrthoDB" id="435520at2759"/>
<dbReference type="EMBL" id="JABBWD010000001">
    <property type="protein sequence ID" value="KAG1783731.1"/>
    <property type="molecule type" value="Genomic_DNA"/>
</dbReference>
<dbReference type="InterPro" id="IPR000073">
    <property type="entry name" value="AB_hydrolase_1"/>
</dbReference>
<gene>
    <name evidence="3" type="ORF">EV702DRAFT_1017679</name>
</gene>
<feature type="region of interest" description="Disordered" evidence="1">
    <location>
        <begin position="666"/>
        <end position="699"/>
    </location>
</feature>
<feature type="compositionally biased region" description="Pro residues" evidence="1">
    <location>
        <begin position="223"/>
        <end position="233"/>
    </location>
</feature>
<feature type="compositionally biased region" description="Low complexity" evidence="1">
    <location>
        <begin position="857"/>
        <end position="883"/>
    </location>
</feature>
<dbReference type="InterPro" id="IPR050471">
    <property type="entry name" value="AB_hydrolase"/>
</dbReference>
<feature type="region of interest" description="Disordered" evidence="1">
    <location>
        <begin position="114"/>
        <end position="139"/>
    </location>
</feature>
<sequence length="1013" mass="110102">MSNSNTSMGTDRPLRKSNPLSSSRRDVHRPIISSDAKHPSTAPFRVSPDCFDIHSRSQLSTGRTSHAQDLSRKHSRKFDHDKGKEKEKATQLSYAFPTVDLALEVPDFLSGGDITPRIPRHRTRTGPSSTKSKWKETPVPSLRLSVETSRFAESPPQTPLDSSSIRNYSLSRFPVVVSAPAAGVEAMDALVDGMNGFTMEDFFGKSSSSRSRFGNNARHHPLYLPPLPTPPPGVVLGRGKSRRQDKIVPSDEDEDEPRPSPPTRRTRRAHLRPGSARKGSSSTITVDSGLYEVTSSAPVDDSVDDLPVALVQPPERPRTIVPSISEIIRNHAPASAQNRSREPPKHGSSNIHIDGHNNGVENEESEAELLTPDTEAEPLGRSSLDSIADEVRRTYHNQKKSHVVPPLASPRAPPLTAMPSNTSDSSSVRLRGAPSDVYSHSSTASARNSQYSLDFIPIPTSPTSVPQAIAEYLRSARLTTLLKLTRFPHASLDHPLTVSLADMGDPNGFPLVVFLGLGCVRHVMGLYDEMADCLGLRLIAIDRWGLGRTETPHSKSARGIIEWAAAVEEVLDQLKINECSIVAHSAGAPYALAFANRVPNRIRGDLCLLAPWIGGSESGGYRWLKYVPNGILKTAQAAEWKIQAWMIGKPPTVAYRGIGYTAPLSPRFQNGKSTSGNGIEPSSRPQSPGRNTIYPSDNTKRRMSLGSVLSSDYDDLRDFDGRFGSQSTLGARSMTQQSRGKPSRGILGRLKASKAISQPPSPAIESPPTSTVVKTLKTLRSMGSLKGKSSSAPNTLKRTDIPSPQLPQPLSLDMGLGLGEIDWDATKVRSSPSPIPTPPPLIKPTKPVELPSDKPSLKLLPRQTGRRSISFSASTTSVSRSSPPSVPSSPPASTLSSPHVSVQTASTAYQTALGNALIAASHAEASKGTHSDLLQILNHDNRPWGFSYSDFPHKVQVWYGDKDEKIAENAVRWMEKAMGEDRCHVKVVKGADHALMYKSSVVVEVLERVREFW</sequence>
<feature type="region of interest" description="Disordered" evidence="1">
    <location>
        <begin position="752"/>
        <end position="771"/>
    </location>
</feature>
<dbReference type="PANTHER" id="PTHR43433">
    <property type="entry name" value="HYDROLASE, ALPHA/BETA FOLD FAMILY PROTEIN"/>
    <property type="match status" value="1"/>
</dbReference>
<feature type="domain" description="AB hydrolase-1" evidence="2">
    <location>
        <begin position="534"/>
        <end position="641"/>
    </location>
</feature>
<dbReference type="AlphaFoldDB" id="A0A9P7A949"/>
<feature type="region of interest" description="Disordered" evidence="1">
    <location>
        <begin position="827"/>
        <end position="899"/>
    </location>
</feature>
<accession>A0A9P7A949</accession>